<evidence type="ECO:0000256" key="7">
    <source>
        <dbReference type="ARBA" id="ARBA00023242"/>
    </source>
</evidence>
<keyword evidence="5" id="KW-0479">Metal-binding</keyword>
<evidence type="ECO:0000256" key="2">
    <source>
        <dbReference type="ARBA" id="ARBA00004123"/>
    </source>
</evidence>
<dbReference type="GO" id="GO:0004518">
    <property type="term" value="F:nuclease activity"/>
    <property type="evidence" value="ECO:0007669"/>
    <property type="project" value="UniProtKB-KW"/>
</dbReference>
<keyword evidence="6" id="KW-0378">Hydrolase</keyword>
<evidence type="ECO:0000313" key="10">
    <source>
        <dbReference type="Proteomes" id="UP001295423"/>
    </source>
</evidence>
<sequence length="397" mass="44730">MLDFDLDDDYDTALFFALAHLTQQQTRRPKYPTERVNWDEHLQKELYQNSFHRTYRMSYPSFLKLKGLLGDKIVLNGSRSTASSGTAPIIPQVVMACGIRWLAGGSPTDIKNAYGLTVSTVYRLRDLFLDAVCTTDELDMRLPDLSNPSEISKFRSDFEKLSSSGVCKGCVGVLDGMLQRIGNPSVACAEGQVRSYFSGHYNCPGLNVLAMCDAFLRFTFFGVLNPGSASDRMTYLKSRLPAFVDSLPFGTYVIGDAAFPLGDNLLIPFTGTYKLDPSNDVYNFHISQLRIRIEMAFGHLTNKWRVLRRPLGGKLARQSQVLEVCARLHNFGINERILGLGYLPTLRPFEEIPGSSAMRNLLVDHIRAYGLTRSQQNVARKREHEKTFDYCEKNSLM</sequence>
<evidence type="ECO:0000256" key="5">
    <source>
        <dbReference type="ARBA" id="ARBA00022723"/>
    </source>
</evidence>
<evidence type="ECO:0000256" key="6">
    <source>
        <dbReference type="ARBA" id="ARBA00022801"/>
    </source>
</evidence>
<comment type="cofactor">
    <cofactor evidence="1">
        <name>a divalent metal cation</name>
        <dbReference type="ChEBI" id="CHEBI:60240"/>
    </cofactor>
</comment>
<accession>A0AAD2CJU5</accession>
<evidence type="ECO:0000256" key="3">
    <source>
        <dbReference type="ARBA" id="ARBA00006958"/>
    </source>
</evidence>
<feature type="domain" description="DDE Tnp4" evidence="8">
    <location>
        <begin position="174"/>
        <end position="330"/>
    </location>
</feature>
<comment type="similarity">
    <text evidence="3">Belongs to the HARBI1 family.</text>
</comment>
<evidence type="ECO:0000256" key="4">
    <source>
        <dbReference type="ARBA" id="ARBA00022722"/>
    </source>
</evidence>
<organism evidence="9 10">
    <name type="scientific">Cylindrotheca closterium</name>
    <dbReference type="NCBI Taxonomy" id="2856"/>
    <lineage>
        <taxon>Eukaryota</taxon>
        <taxon>Sar</taxon>
        <taxon>Stramenopiles</taxon>
        <taxon>Ochrophyta</taxon>
        <taxon>Bacillariophyta</taxon>
        <taxon>Bacillariophyceae</taxon>
        <taxon>Bacillariophycidae</taxon>
        <taxon>Bacillariales</taxon>
        <taxon>Bacillariaceae</taxon>
        <taxon>Cylindrotheca</taxon>
    </lineage>
</organism>
<dbReference type="GO" id="GO:0005634">
    <property type="term" value="C:nucleus"/>
    <property type="evidence" value="ECO:0007669"/>
    <property type="project" value="UniProtKB-SubCell"/>
</dbReference>
<dbReference type="EMBL" id="CAKOGP040000558">
    <property type="protein sequence ID" value="CAJ1936796.1"/>
    <property type="molecule type" value="Genomic_DNA"/>
</dbReference>
<evidence type="ECO:0000256" key="1">
    <source>
        <dbReference type="ARBA" id="ARBA00001968"/>
    </source>
</evidence>
<dbReference type="Proteomes" id="UP001295423">
    <property type="component" value="Unassembled WGS sequence"/>
</dbReference>
<gene>
    <name evidence="9" type="ORF">CYCCA115_LOCUS5371</name>
</gene>
<dbReference type="GO" id="GO:0046872">
    <property type="term" value="F:metal ion binding"/>
    <property type="evidence" value="ECO:0007669"/>
    <property type="project" value="UniProtKB-KW"/>
</dbReference>
<dbReference type="Pfam" id="PF13359">
    <property type="entry name" value="DDE_Tnp_4"/>
    <property type="match status" value="1"/>
</dbReference>
<dbReference type="PANTHER" id="PTHR22930">
    <property type="match status" value="1"/>
</dbReference>
<dbReference type="InterPro" id="IPR045249">
    <property type="entry name" value="HARBI1-like"/>
</dbReference>
<dbReference type="InterPro" id="IPR027806">
    <property type="entry name" value="HARBI1_dom"/>
</dbReference>
<keyword evidence="4" id="KW-0540">Nuclease</keyword>
<keyword evidence="10" id="KW-1185">Reference proteome</keyword>
<dbReference type="GO" id="GO:0016787">
    <property type="term" value="F:hydrolase activity"/>
    <property type="evidence" value="ECO:0007669"/>
    <property type="project" value="UniProtKB-KW"/>
</dbReference>
<reference evidence="9" key="1">
    <citation type="submission" date="2023-08" db="EMBL/GenBank/DDBJ databases">
        <authorList>
            <person name="Audoor S."/>
            <person name="Bilcke G."/>
        </authorList>
    </citation>
    <scope>NUCLEOTIDE SEQUENCE</scope>
</reference>
<evidence type="ECO:0000259" key="8">
    <source>
        <dbReference type="Pfam" id="PF13359"/>
    </source>
</evidence>
<comment type="subcellular location">
    <subcellularLocation>
        <location evidence="2">Nucleus</location>
    </subcellularLocation>
</comment>
<protein>
    <recommendedName>
        <fullName evidence="8">DDE Tnp4 domain-containing protein</fullName>
    </recommendedName>
</protein>
<dbReference type="AlphaFoldDB" id="A0AAD2CJU5"/>
<keyword evidence="7" id="KW-0539">Nucleus</keyword>
<proteinExistence type="inferred from homology"/>
<evidence type="ECO:0000313" key="9">
    <source>
        <dbReference type="EMBL" id="CAJ1936796.1"/>
    </source>
</evidence>
<name>A0AAD2CJU5_9STRA</name>
<comment type="caution">
    <text evidence="9">The sequence shown here is derived from an EMBL/GenBank/DDBJ whole genome shotgun (WGS) entry which is preliminary data.</text>
</comment>